<dbReference type="InterPro" id="IPR001789">
    <property type="entry name" value="Sig_transdc_resp-reg_receiver"/>
</dbReference>
<evidence type="ECO:0000256" key="1">
    <source>
        <dbReference type="PROSITE-ProRule" id="PRU00169"/>
    </source>
</evidence>
<evidence type="ECO:0000313" key="4">
    <source>
        <dbReference type="EMBL" id="MBC9811462.1"/>
    </source>
</evidence>
<evidence type="ECO:0000313" key="5">
    <source>
        <dbReference type="Proteomes" id="UP000652681"/>
    </source>
</evidence>
<dbReference type="InterPro" id="IPR007492">
    <property type="entry name" value="LytTR_DNA-bd_dom"/>
</dbReference>
<evidence type="ECO:0000259" key="3">
    <source>
        <dbReference type="PROSITE" id="PS50930"/>
    </source>
</evidence>
<dbReference type="PANTHER" id="PTHR37299:SF1">
    <property type="entry name" value="STAGE 0 SPORULATION PROTEIN A HOMOLOG"/>
    <property type="match status" value="1"/>
</dbReference>
<dbReference type="Proteomes" id="UP000652681">
    <property type="component" value="Unassembled WGS sequence"/>
</dbReference>
<keyword evidence="1" id="KW-0597">Phosphoprotein</keyword>
<sequence>MIQALVIDDQEINCILVKGLLENFFPDRIRPYATSNLAEALELITTLQPELLFLDISMPEMDGFELLQHVRKQQKAEVIFVTAHDAFALDAFDHQAIGYITKPIVSEKFVRTVSRAIELIHQKTNTGLVETLKKAIITSGNNQDKRITLTSQKGLTFVDPAHILYCESSGNYTTFFLVNREQIVVSKQIGSFVSKLESHSIIRVHDRYLVNLQHVTSYIRGNGGLLVLINGKEVPVSVRRKNDLLHFFDE</sequence>
<dbReference type="SMART" id="SM00448">
    <property type="entry name" value="REC"/>
    <property type="match status" value="1"/>
</dbReference>
<dbReference type="PROSITE" id="PS50110">
    <property type="entry name" value="RESPONSE_REGULATORY"/>
    <property type="match status" value="1"/>
</dbReference>
<dbReference type="Pfam" id="PF00072">
    <property type="entry name" value="Response_reg"/>
    <property type="match status" value="1"/>
</dbReference>
<proteinExistence type="predicted"/>
<dbReference type="PROSITE" id="PS50930">
    <property type="entry name" value="HTH_LYTTR"/>
    <property type="match status" value="1"/>
</dbReference>
<name>A0A8J6P4H6_9FLAO</name>
<comment type="caution">
    <text evidence="4">The sequence shown here is derived from an EMBL/GenBank/DDBJ whole genome shotgun (WGS) entry which is preliminary data.</text>
</comment>
<feature type="domain" description="Response regulatory" evidence="2">
    <location>
        <begin position="3"/>
        <end position="117"/>
    </location>
</feature>
<protein>
    <submittedName>
        <fullName evidence="4">Response regulator transcription factor</fullName>
    </submittedName>
</protein>
<evidence type="ECO:0000259" key="2">
    <source>
        <dbReference type="PROSITE" id="PS50110"/>
    </source>
</evidence>
<dbReference type="InterPro" id="IPR011006">
    <property type="entry name" value="CheY-like_superfamily"/>
</dbReference>
<dbReference type="Gene3D" id="3.40.50.2300">
    <property type="match status" value="1"/>
</dbReference>
<dbReference type="Pfam" id="PF04397">
    <property type="entry name" value="LytTR"/>
    <property type="match status" value="1"/>
</dbReference>
<dbReference type="SUPFAM" id="SSF52172">
    <property type="entry name" value="CheY-like"/>
    <property type="match status" value="1"/>
</dbReference>
<accession>A0A8J6P4H6</accession>
<organism evidence="4 5">
    <name type="scientific">Taishania pollutisoli</name>
    <dbReference type="NCBI Taxonomy" id="2766479"/>
    <lineage>
        <taxon>Bacteria</taxon>
        <taxon>Pseudomonadati</taxon>
        <taxon>Bacteroidota</taxon>
        <taxon>Flavobacteriia</taxon>
        <taxon>Flavobacteriales</taxon>
        <taxon>Crocinitomicaceae</taxon>
        <taxon>Taishania</taxon>
    </lineage>
</organism>
<reference evidence="4" key="1">
    <citation type="submission" date="2020-09" db="EMBL/GenBank/DDBJ databases">
        <title>Taishania pollutisoli gen. nov., sp. nov., Isolated from Tetrabromobisphenol A-Contaminated Soil.</title>
        <authorList>
            <person name="Chen Q."/>
        </authorList>
    </citation>
    <scope>NUCLEOTIDE SEQUENCE</scope>
    <source>
        <strain evidence="4">CZZ-1</strain>
    </source>
</reference>
<feature type="domain" description="HTH LytTR-type" evidence="3">
    <location>
        <begin position="147"/>
        <end position="250"/>
    </location>
</feature>
<keyword evidence="5" id="KW-1185">Reference proteome</keyword>
<dbReference type="SMART" id="SM00850">
    <property type="entry name" value="LytTR"/>
    <property type="match status" value="1"/>
</dbReference>
<dbReference type="Gene3D" id="2.40.50.1020">
    <property type="entry name" value="LytTr DNA-binding domain"/>
    <property type="match status" value="1"/>
</dbReference>
<dbReference type="GO" id="GO:0000156">
    <property type="term" value="F:phosphorelay response regulator activity"/>
    <property type="evidence" value="ECO:0007669"/>
    <property type="project" value="InterPro"/>
</dbReference>
<dbReference type="GO" id="GO:0003677">
    <property type="term" value="F:DNA binding"/>
    <property type="evidence" value="ECO:0007669"/>
    <property type="project" value="InterPro"/>
</dbReference>
<dbReference type="AlphaFoldDB" id="A0A8J6P4H6"/>
<feature type="modified residue" description="4-aspartylphosphate" evidence="1">
    <location>
        <position position="55"/>
    </location>
</feature>
<dbReference type="EMBL" id="JACVEL010000002">
    <property type="protein sequence ID" value="MBC9811462.1"/>
    <property type="molecule type" value="Genomic_DNA"/>
</dbReference>
<gene>
    <name evidence="4" type="ORF">H9Y05_03140</name>
</gene>
<dbReference type="InterPro" id="IPR046947">
    <property type="entry name" value="LytR-like"/>
</dbReference>
<dbReference type="RefSeq" id="WP_216713482.1">
    <property type="nucleotide sequence ID" value="NZ_JACVEL010000002.1"/>
</dbReference>
<dbReference type="PANTHER" id="PTHR37299">
    <property type="entry name" value="TRANSCRIPTIONAL REGULATOR-RELATED"/>
    <property type="match status" value="1"/>
</dbReference>